<comment type="caution">
    <text evidence="1">The sequence shown here is derived from an EMBL/GenBank/DDBJ whole genome shotgun (WGS) entry which is preliminary data.</text>
</comment>
<evidence type="ECO:0000313" key="1">
    <source>
        <dbReference type="EMBL" id="RHX84917.1"/>
    </source>
</evidence>
<sequence>MIESYRSKEEVTTIPVQRNLKRKNRLSFRISMIQIHRKTGFVKGRDPMFLWDEKRICRWELLQKVEPEEKKIRYEKIESRISKKEIYDFR</sequence>
<dbReference type="EMBL" id="QHCS01000004">
    <property type="protein sequence ID" value="RHX84917.1"/>
    <property type="molecule type" value="Genomic_DNA"/>
</dbReference>
<reference evidence="2" key="1">
    <citation type="submission" date="2018-05" db="EMBL/GenBank/DDBJ databases">
        <title>Leptospira yasudae sp. nov. and Leptospira stimsonii sp. nov., two pathogenic species of the genus Leptospira isolated from environmental sources.</title>
        <authorList>
            <person name="Casanovas-Massana A."/>
            <person name="Hamond C."/>
            <person name="Santos L.A."/>
            <person name="Hacker K.P."/>
            <person name="Balassiano I."/>
            <person name="Medeiros M.A."/>
            <person name="Reis M.G."/>
            <person name="Ko A.I."/>
            <person name="Wunder E.A."/>
        </authorList>
    </citation>
    <scope>NUCLEOTIDE SEQUENCE [LARGE SCALE GENOMIC DNA]</scope>
    <source>
        <strain evidence="2">AMB6-RJ</strain>
    </source>
</reference>
<gene>
    <name evidence="1" type="ORF">DLM78_15925</name>
</gene>
<proteinExistence type="predicted"/>
<organism evidence="1 2">
    <name type="scientific">Leptospira stimsonii</name>
    <dbReference type="NCBI Taxonomy" id="2202203"/>
    <lineage>
        <taxon>Bacteria</taxon>
        <taxon>Pseudomonadati</taxon>
        <taxon>Spirochaetota</taxon>
        <taxon>Spirochaetia</taxon>
        <taxon>Leptospirales</taxon>
        <taxon>Leptospiraceae</taxon>
        <taxon>Leptospira</taxon>
    </lineage>
</organism>
<dbReference type="AlphaFoldDB" id="A0A8B3CR03"/>
<name>A0A8B3CR03_9LEPT</name>
<protein>
    <submittedName>
        <fullName evidence="1">Uncharacterized protein</fullName>
    </submittedName>
</protein>
<accession>A0A8B3CR03</accession>
<dbReference type="Proteomes" id="UP000266669">
    <property type="component" value="Unassembled WGS sequence"/>
</dbReference>
<evidence type="ECO:0000313" key="2">
    <source>
        <dbReference type="Proteomes" id="UP000266669"/>
    </source>
</evidence>